<sequence length="154" mass="16662">MSLYQEIQRQLDDLDGEDDAAEKLFRKTAAEFEEAVRSSLGAPAGVLKIVADTIKPDFIGHRKVVRYGFDTAVPGTFKLQLTLPRSVPSFGDSIVAEASISVVVDEESGRGTVKVNSQVVSHSVRPLAIEPAVGAVVKALREDLLDKRQRSTVA</sequence>
<keyword evidence="2" id="KW-1185">Reference proteome</keyword>
<evidence type="ECO:0000313" key="1">
    <source>
        <dbReference type="EMBL" id="SDV49805.1"/>
    </source>
</evidence>
<gene>
    <name evidence="1" type="ORF">SAMN05216551_109151</name>
</gene>
<dbReference type="AlphaFoldDB" id="A0A1H2PS70"/>
<protein>
    <submittedName>
        <fullName evidence="1">Uncharacterized protein</fullName>
    </submittedName>
</protein>
<organism evidence="1 2">
    <name type="scientific">Chitinasiproducens palmae</name>
    <dbReference type="NCBI Taxonomy" id="1770053"/>
    <lineage>
        <taxon>Bacteria</taxon>
        <taxon>Pseudomonadati</taxon>
        <taxon>Pseudomonadota</taxon>
        <taxon>Betaproteobacteria</taxon>
        <taxon>Burkholderiales</taxon>
        <taxon>Burkholderiaceae</taxon>
        <taxon>Chitinasiproducens</taxon>
    </lineage>
</organism>
<dbReference type="RefSeq" id="WP_139169711.1">
    <property type="nucleotide sequence ID" value="NZ_FNLO01000009.1"/>
</dbReference>
<proteinExistence type="predicted"/>
<evidence type="ECO:0000313" key="2">
    <source>
        <dbReference type="Proteomes" id="UP000243719"/>
    </source>
</evidence>
<reference evidence="2" key="1">
    <citation type="submission" date="2016-09" db="EMBL/GenBank/DDBJ databases">
        <authorList>
            <person name="Varghese N."/>
            <person name="Submissions S."/>
        </authorList>
    </citation>
    <scope>NUCLEOTIDE SEQUENCE [LARGE SCALE GENOMIC DNA]</scope>
    <source>
        <strain evidence="2">JS23</strain>
    </source>
</reference>
<name>A0A1H2PS70_9BURK</name>
<dbReference type="Proteomes" id="UP000243719">
    <property type="component" value="Unassembled WGS sequence"/>
</dbReference>
<dbReference type="EMBL" id="FNLO01000009">
    <property type="protein sequence ID" value="SDV49805.1"/>
    <property type="molecule type" value="Genomic_DNA"/>
</dbReference>
<accession>A0A1H2PS70</accession>